<gene>
    <name evidence="5" type="primary">SERPING1</name>
</gene>
<reference evidence="4" key="1">
    <citation type="submission" date="2025-05" db="UniProtKB">
        <authorList>
            <consortium name="RefSeq"/>
        </authorList>
    </citation>
    <scope>NUCLEOTIDE SEQUENCE [LARGE SCALE GENOMIC DNA]</scope>
</reference>
<dbReference type="AlphaFoldDB" id="A0A6J0TP47"/>
<dbReference type="InterPro" id="IPR042178">
    <property type="entry name" value="Serpin_sf_1"/>
</dbReference>
<dbReference type="PANTHER" id="PTHR11461:SF159">
    <property type="entry name" value="PLASMA PROTEASE C1 INHIBITOR"/>
    <property type="match status" value="1"/>
</dbReference>
<dbReference type="SMART" id="SM00093">
    <property type="entry name" value="SERPIN"/>
    <property type="match status" value="1"/>
</dbReference>
<name>A0A6J0TP47_9SAUR</name>
<dbReference type="RefSeq" id="XP_020647939.2">
    <property type="nucleotide sequence ID" value="XM_020792280.2"/>
</dbReference>
<dbReference type="InParanoid" id="A0A6J0TP47"/>
<dbReference type="GO" id="GO:0004867">
    <property type="term" value="F:serine-type endopeptidase inhibitor activity"/>
    <property type="evidence" value="ECO:0007669"/>
    <property type="project" value="InterPro"/>
</dbReference>
<feature type="compositionally biased region" description="Basic and acidic residues" evidence="2">
    <location>
        <begin position="128"/>
        <end position="143"/>
    </location>
</feature>
<evidence type="ECO:0000259" key="3">
    <source>
        <dbReference type="SMART" id="SM00093"/>
    </source>
</evidence>
<dbReference type="OrthoDB" id="6433428at2759"/>
<feature type="domain" description="Serpin" evidence="3">
    <location>
        <begin position="271"/>
        <end position="618"/>
    </location>
</feature>
<organism evidence="4 5">
    <name type="scientific">Pogona vitticeps</name>
    <name type="common">central bearded dragon</name>
    <dbReference type="NCBI Taxonomy" id="103695"/>
    <lineage>
        <taxon>Eukaryota</taxon>
        <taxon>Metazoa</taxon>
        <taxon>Chordata</taxon>
        <taxon>Craniata</taxon>
        <taxon>Vertebrata</taxon>
        <taxon>Euteleostomi</taxon>
        <taxon>Lepidosauria</taxon>
        <taxon>Squamata</taxon>
        <taxon>Bifurcata</taxon>
        <taxon>Unidentata</taxon>
        <taxon>Episquamata</taxon>
        <taxon>Toxicofera</taxon>
        <taxon>Iguania</taxon>
        <taxon>Acrodonta</taxon>
        <taxon>Agamidae</taxon>
        <taxon>Amphibolurinae</taxon>
        <taxon>Pogona</taxon>
    </lineage>
</organism>
<comment type="similarity">
    <text evidence="1">Belongs to the serpin family.</text>
</comment>
<dbReference type="InterPro" id="IPR000215">
    <property type="entry name" value="Serpin_fam"/>
</dbReference>
<dbReference type="GO" id="GO:0005615">
    <property type="term" value="C:extracellular space"/>
    <property type="evidence" value="ECO:0007669"/>
    <property type="project" value="InterPro"/>
</dbReference>
<dbReference type="KEGG" id="pvt:110078290"/>
<dbReference type="SUPFAM" id="SSF56574">
    <property type="entry name" value="Serpins"/>
    <property type="match status" value="1"/>
</dbReference>
<dbReference type="InterPro" id="IPR023796">
    <property type="entry name" value="Serpin_dom"/>
</dbReference>
<dbReference type="Gene3D" id="2.30.39.10">
    <property type="entry name" value="Alpha-1-antitrypsin, domain 1"/>
    <property type="match status" value="1"/>
</dbReference>
<evidence type="ECO:0000313" key="4">
    <source>
        <dbReference type="Proteomes" id="UP001652642"/>
    </source>
</evidence>
<proteinExistence type="inferred from homology"/>
<accession>A0A6J0TP47</accession>
<sequence>MRSKASPLPSSMLHSLKPSLDKVCHNSYYCWASSIQRRLIATMKTWLILLCLATTGIPSFSWDVADGKLRVAGTPSLPQDPGRTNANTKDEAGIWNYFKRAWGEILDFFKGEEDDQTRVAGTPLPFEGTRRMERSHSDPDTWKLHKPKLHFSMRTSDKENEVDDESINPKQEATPLNDTSNEIKGEAATPAYTQNTEDEHFFELPKCVNATEVAVRAPTTAEPVTTPTTAVPTTCPPQKCPPLRINPWAACTNSTPEDNTKLAEALTEFTVRFYKTATRHKSRDSNFVFSPLSISTMLSNLLLGTCDETKDRLEKLLSYPKEFTCVHKALKAFSKSEALTSANAIFYQPALKLESDFRNLSKAYYQTELLPLTNNSNQAVFDINAWVNRHTGGKIKKLLDDLDSDAQMVLLNAVYFHSKWKNVFKLENTKREYFYRANLPRIKVPMMMSKKYPVASYMDHYLGAKVGRFQMSHGMSLVIIVPRALSQNLSEVEDKLSGPVFQSMMAKLETIPFKPTIVSLPKFKVDSSQDLMEIIGAMDYGFFFDANLCGISREEEVAVSGAQHRAVIQISEEGVEAAAATQVSLARSANFFEVQQPFLFSLWKDKTAPLFLGRISDPQSQ</sequence>
<evidence type="ECO:0000256" key="2">
    <source>
        <dbReference type="SAM" id="MobiDB-lite"/>
    </source>
</evidence>
<protein>
    <submittedName>
        <fullName evidence="5">Plasma protease C1 inhibitor isoform X3</fullName>
    </submittedName>
</protein>
<dbReference type="Pfam" id="PF00079">
    <property type="entry name" value="Serpin"/>
    <property type="match status" value="1"/>
</dbReference>
<dbReference type="InterPro" id="IPR023795">
    <property type="entry name" value="Serpin_CS"/>
</dbReference>
<dbReference type="CTD" id="710"/>
<dbReference type="InterPro" id="IPR036186">
    <property type="entry name" value="Serpin_sf"/>
</dbReference>
<feature type="region of interest" description="Disordered" evidence="2">
    <location>
        <begin position="118"/>
        <end position="181"/>
    </location>
</feature>
<keyword evidence="4" id="KW-1185">Reference proteome</keyword>
<dbReference type="Proteomes" id="UP001652642">
    <property type="component" value="Chromosome 1"/>
</dbReference>
<evidence type="ECO:0000256" key="1">
    <source>
        <dbReference type="RuleBase" id="RU000411"/>
    </source>
</evidence>
<feature type="compositionally biased region" description="Polar residues" evidence="2">
    <location>
        <begin position="168"/>
        <end position="181"/>
    </location>
</feature>
<dbReference type="Gene3D" id="3.30.497.10">
    <property type="entry name" value="Antithrombin, subunit I, domain 2"/>
    <property type="match status" value="1"/>
</dbReference>
<evidence type="ECO:0000313" key="5">
    <source>
        <dbReference type="RefSeq" id="XP_020647939.2"/>
    </source>
</evidence>
<reference evidence="5" key="2">
    <citation type="submission" date="2025-08" db="UniProtKB">
        <authorList>
            <consortium name="RefSeq"/>
        </authorList>
    </citation>
    <scope>IDENTIFICATION</scope>
</reference>
<dbReference type="PANTHER" id="PTHR11461">
    <property type="entry name" value="SERINE PROTEASE INHIBITOR, SERPIN"/>
    <property type="match status" value="1"/>
</dbReference>
<dbReference type="PROSITE" id="PS00284">
    <property type="entry name" value="SERPIN"/>
    <property type="match status" value="1"/>
</dbReference>
<dbReference type="InterPro" id="IPR042185">
    <property type="entry name" value="Serpin_sf_2"/>
</dbReference>
<dbReference type="GeneID" id="110078290"/>